<dbReference type="KEGG" id="ndk:I601_1010"/>
<organism evidence="2 3">
    <name type="scientific">Nocardioides dokdonensis FR1436</name>
    <dbReference type="NCBI Taxonomy" id="1300347"/>
    <lineage>
        <taxon>Bacteria</taxon>
        <taxon>Bacillati</taxon>
        <taxon>Actinomycetota</taxon>
        <taxon>Actinomycetes</taxon>
        <taxon>Propionibacteriales</taxon>
        <taxon>Nocardioidaceae</taxon>
        <taxon>Nocardioides</taxon>
    </lineage>
</organism>
<evidence type="ECO:0000313" key="2">
    <source>
        <dbReference type="EMBL" id="ANH37452.1"/>
    </source>
</evidence>
<dbReference type="InterPro" id="IPR005302">
    <property type="entry name" value="MoCF_Sase_C"/>
</dbReference>
<dbReference type="GO" id="GO:0030170">
    <property type="term" value="F:pyridoxal phosphate binding"/>
    <property type="evidence" value="ECO:0007669"/>
    <property type="project" value="InterPro"/>
</dbReference>
<keyword evidence="3" id="KW-1185">Reference proteome</keyword>
<dbReference type="Pfam" id="PF03476">
    <property type="entry name" value="MOSC_N"/>
    <property type="match status" value="1"/>
</dbReference>
<dbReference type="PANTHER" id="PTHR14237:SF19">
    <property type="entry name" value="MITOCHONDRIAL AMIDOXIME REDUCING COMPONENT 1"/>
    <property type="match status" value="1"/>
</dbReference>
<reference evidence="2 3" key="1">
    <citation type="submission" date="2016-03" db="EMBL/GenBank/DDBJ databases">
        <title>Complete genome sequence of a soil Actinobacterium, Nocardioides dokdonensis FR1436.</title>
        <authorList>
            <person name="Kwon S.-K."/>
            <person name="Kim K."/>
            <person name="Kim J.F."/>
        </authorList>
    </citation>
    <scope>NUCLEOTIDE SEQUENCE [LARGE SCALE GENOMIC DNA]</scope>
    <source>
        <strain evidence="2 3">FR1436</strain>
    </source>
</reference>
<dbReference type="OrthoDB" id="9793178at2"/>
<dbReference type="AlphaFoldDB" id="A0A1A9GIG3"/>
<dbReference type="EMBL" id="CP015079">
    <property type="protein sequence ID" value="ANH37452.1"/>
    <property type="molecule type" value="Genomic_DNA"/>
</dbReference>
<dbReference type="STRING" id="1300347.I601_1010"/>
<dbReference type="Pfam" id="PF03473">
    <property type="entry name" value="MOSC"/>
    <property type="match status" value="1"/>
</dbReference>
<dbReference type="PANTHER" id="PTHR14237">
    <property type="entry name" value="MOLYBDOPTERIN COFACTOR SULFURASE MOSC"/>
    <property type="match status" value="1"/>
</dbReference>
<evidence type="ECO:0000259" key="1">
    <source>
        <dbReference type="PROSITE" id="PS51340"/>
    </source>
</evidence>
<dbReference type="PROSITE" id="PS51340">
    <property type="entry name" value="MOSC"/>
    <property type="match status" value="1"/>
</dbReference>
<dbReference type="GO" id="GO:0003824">
    <property type="term" value="F:catalytic activity"/>
    <property type="evidence" value="ECO:0007669"/>
    <property type="project" value="InterPro"/>
</dbReference>
<protein>
    <submittedName>
        <fullName evidence="2">MOSC domain protein</fullName>
    </submittedName>
</protein>
<dbReference type="GO" id="GO:0030151">
    <property type="term" value="F:molybdenum ion binding"/>
    <property type="evidence" value="ECO:0007669"/>
    <property type="project" value="InterPro"/>
</dbReference>
<name>A0A1A9GIG3_9ACTN</name>
<dbReference type="RefSeq" id="WP_068107043.1">
    <property type="nucleotide sequence ID" value="NZ_CP015079.1"/>
</dbReference>
<dbReference type="SUPFAM" id="SSF141673">
    <property type="entry name" value="MOSC N-terminal domain-like"/>
    <property type="match status" value="1"/>
</dbReference>
<evidence type="ECO:0000313" key="3">
    <source>
        <dbReference type="Proteomes" id="UP000077868"/>
    </source>
</evidence>
<accession>A0A1A9GIG3</accession>
<dbReference type="InterPro" id="IPR011037">
    <property type="entry name" value="Pyrv_Knase-like_insert_dom_sf"/>
</dbReference>
<dbReference type="Proteomes" id="UP000077868">
    <property type="component" value="Chromosome"/>
</dbReference>
<proteinExistence type="predicted"/>
<feature type="domain" description="MOSC" evidence="1">
    <location>
        <begin position="125"/>
        <end position="274"/>
    </location>
</feature>
<sequence length="288" mass="31227">MPTTLASIHRFPLKSARGEELDRAVVEPWGLAGDRRWMLVDPEGSALTARELHALLLLEPDLTATGLRVRAPGRPPLEVATPDPAQQVPVRLWHSELTAAAAGRGSDDWFSDVLGRPVRLVHLDDPTRRPTSPDFGESDDRVSLADGYPLLVATEASLAALNDVVLERSQGAHAPLPMTRFRPNVVVSGTEPWVEDDWRRVRIGDAVFRAVKGCARCVITTLDPDTATGGKEPIASLARIRRWDGATWFGVNLVPDLLGGEPVTIRAGDEVEVLEQVPAGGGPIRPVR</sequence>
<gene>
    <name evidence="2" type="ORF">I601_1010</name>
</gene>
<dbReference type="PATRIC" id="fig|1300347.3.peg.1009"/>
<dbReference type="InterPro" id="IPR005303">
    <property type="entry name" value="MOCOS_middle"/>
</dbReference>
<dbReference type="SUPFAM" id="SSF50800">
    <property type="entry name" value="PK beta-barrel domain-like"/>
    <property type="match status" value="1"/>
</dbReference>